<evidence type="ECO:0000313" key="7">
    <source>
        <dbReference type="EMBL" id="QJB69576.1"/>
    </source>
</evidence>
<evidence type="ECO:0000256" key="6">
    <source>
        <dbReference type="SAM" id="Phobius"/>
    </source>
</evidence>
<feature type="transmembrane region" description="Helical" evidence="6">
    <location>
        <begin position="126"/>
        <end position="146"/>
    </location>
</feature>
<name>A0A6H2DPI2_9SPHN</name>
<sequence length="442" mass="48331">MVRKTFLKFRNSEDNLVRVLRNSVWLFTGNGVTAVLSFFYLAILTRTLGPEGFGKFVLIFSAVQMISAFLRFQTWQTIVHFGVRYVLEQDPQKFSALAFFGIALETTGALIGCILAWLIIPVIGNYFDWGVEFIGITQIYAVIMLLCVKSSALGILRAHDRFRDGALADAMIPIGRMIGASFVLFYGPSVTAFLGAWVGAEILSAVVFWILVYRHARIRRSALHGKQISNIVSENPGIGKFFTSTALMEMVAAMREHLVVLMIGFLIDPRSAGLFRLAAQLSNAINRIADMFARPLFTELSRIHAGGDLKEFRRLFYRSLRLSLLSGVGVIIVLVVIGKRLISLMAGPEFVDAYPLLVILGAATGMGMIGLGLDPLLQASGKAHLSLIIRISALALILLSVYFLVPVFGAVGAALALLGAALATLLVLLLTAFGEIGKMKRR</sequence>
<evidence type="ECO:0000256" key="1">
    <source>
        <dbReference type="ARBA" id="ARBA00004651"/>
    </source>
</evidence>
<feature type="transmembrane region" description="Helical" evidence="6">
    <location>
        <begin position="56"/>
        <end position="73"/>
    </location>
</feature>
<reference evidence="7 8" key="1">
    <citation type="submission" date="2020-04" db="EMBL/GenBank/DDBJ databases">
        <title>Genome sequence for Sphingorhabdus sp. strain M1.</title>
        <authorList>
            <person name="Park S.-J."/>
        </authorList>
    </citation>
    <scope>NUCLEOTIDE SEQUENCE [LARGE SCALE GENOMIC DNA]</scope>
    <source>
        <strain evidence="7 8">JK6</strain>
    </source>
</reference>
<comment type="subcellular location">
    <subcellularLocation>
        <location evidence="1">Cell membrane</location>
        <topology evidence="1">Multi-pass membrane protein</topology>
    </subcellularLocation>
</comment>
<dbReference type="KEGG" id="phao:HF685_10045"/>
<dbReference type="Pfam" id="PF01943">
    <property type="entry name" value="Polysacc_synt"/>
    <property type="match status" value="1"/>
</dbReference>
<dbReference type="EMBL" id="CP051217">
    <property type="protein sequence ID" value="QJB69576.1"/>
    <property type="molecule type" value="Genomic_DNA"/>
</dbReference>
<evidence type="ECO:0000256" key="3">
    <source>
        <dbReference type="ARBA" id="ARBA00022692"/>
    </source>
</evidence>
<dbReference type="InterPro" id="IPR050833">
    <property type="entry name" value="Poly_Biosynth_Transport"/>
</dbReference>
<gene>
    <name evidence="7" type="ORF">HF685_10045</name>
</gene>
<keyword evidence="4 6" id="KW-1133">Transmembrane helix</keyword>
<evidence type="ECO:0000256" key="2">
    <source>
        <dbReference type="ARBA" id="ARBA00022475"/>
    </source>
</evidence>
<keyword evidence="2" id="KW-1003">Cell membrane</keyword>
<keyword evidence="3 6" id="KW-0812">Transmembrane</keyword>
<evidence type="ECO:0000256" key="4">
    <source>
        <dbReference type="ARBA" id="ARBA00022989"/>
    </source>
</evidence>
<dbReference type="Proteomes" id="UP000501600">
    <property type="component" value="Chromosome"/>
</dbReference>
<proteinExistence type="predicted"/>
<evidence type="ECO:0000256" key="5">
    <source>
        <dbReference type="ARBA" id="ARBA00023136"/>
    </source>
</evidence>
<feature type="transmembrane region" description="Helical" evidence="6">
    <location>
        <begin position="354"/>
        <end position="373"/>
    </location>
</feature>
<dbReference type="PANTHER" id="PTHR30250">
    <property type="entry name" value="PST FAMILY PREDICTED COLANIC ACID TRANSPORTER"/>
    <property type="match status" value="1"/>
</dbReference>
<dbReference type="PANTHER" id="PTHR30250:SF31">
    <property type="entry name" value="INNER MEMBRANE PROTEIN YGHQ"/>
    <property type="match status" value="1"/>
</dbReference>
<keyword evidence="8" id="KW-1185">Reference proteome</keyword>
<feature type="transmembrane region" description="Helical" evidence="6">
    <location>
        <begin position="192"/>
        <end position="213"/>
    </location>
</feature>
<feature type="transmembrane region" description="Helical" evidence="6">
    <location>
        <begin position="94"/>
        <end position="120"/>
    </location>
</feature>
<dbReference type="RefSeq" id="WP_168819701.1">
    <property type="nucleotide sequence ID" value="NZ_CP051217.1"/>
</dbReference>
<feature type="transmembrane region" description="Helical" evidence="6">
    <location>
        <begin position="166"/>
        <end position="186"/>
    </location>
</feature>
<dbReference type="InterPro" id="IPR002797">
    <property type="entry name" value="Polysacc_synth"/>
</dbReference>
<organism evidence="7 8">
    <name type="scientific">Parasphingorhabdus halotolerans</name>
    <dbReference type="NCBI Taxonomy" id="2725558"/>
    <lineage>
        <taxon>Bacteria</taxon>
        <taxon>Pseudomonadati</taxon>
        <taxon>Pseudomonadota</taxon>
        <taxon>Alphaproteobacteria</taxon>
        <taxon>Sphingomonadales</taxon>
        <taxon>Sphingomonadaceae</taxon>
        <taxon>Parasphingorhabdus</taxon>
    </lineage>
</organism>
<evidence type="ECO:0000313" key="8">
    <source>
        <dbReference type="Proteomes" id="UP000501600"/>
    </source>
</evidence>
<keyword evidence="5 6" id="KW-0472">Membrane</keyword>
<dbReference type="AlphaFoldDB" id="A0A6H2DPI2"/>
<feature type="transmembrane region" description="Helical" evidence="6">
    <location>
        <begin position="24"/>
        <end position="44"/>
    </location>
</feature>
<feature type="transmembrane region" description="Helical" evidence="6">
    <location>
        <begin position="322"/>
        <end position="342"/>
    </location>
</feature>
<feature type="transmembrane region" description="Helical" evidence="6">
    <location>
        <begin position="411"/>
        <end position="433"/>
    </location>
</feature>
<feature type="transmembrane region" description="Helical" evidence="6">
    <location>
        <begin position="385"/>
        <end position="405"/>
    </location>
</feature>
<dbReference type="GO" id="GO:0005886">
    <property type="term" value="C:plasma membrane"/>
    <property type="evidence" value="ECO:0007669"/>
    <property type="project" value="UniProtKB-SubCell"/>
</dbReference>
<protein>
    <submittedName>
        <fullName evidence="7">Oligosaccharide flippase family protein</fullName>
    </submittedName>
</protein>
<accession>A0A6H2DPI2</accession>